<protein>
    <submittedName>
        <fullName evidence="1">Jerky-like protein-like</fullName>
    </submittedName>
</protein>
<comment type="caution">
    <text evidence="1">The sequence shown here is derived from an EMBL/GenBank/DDBJ whole genome shotgun (WGS) entry which is preliminary data.</text>
</comment>
<sequence length="100" mass="11701">MYYQKEKGFEFRTEARKRDESLRKSANSFGVGLFIVSDIYRSRHQLTDFVLHVDTSSSCSSRKSMKKSISRAFDSAIYLWFLWKRALDQPISGPILQNKL</sequence>
<gene>
    <name evidence="1" type="primary">JRKL</name>
    <name evidence="1" type="ORF">T07_13717</name>
</gene>
<proteinExistence type="predicted"/>
<reference evidence="1 2" key="1">
    <citation type="submission" date="2015-01" db="EMBL/GenBank/DDBJ databases">
        <title>Evolution of Trichinella species and genotypes.</title>
        <authorList>
            <person name="Korhonen P.K."/>
            <person name="Edoardo P."/>
            <person name="Giuseppe L.R."/>
            <person name="Gasser R.B."/>
        </authorList>
    </citation>
    <scope>NUCLEOTIDE SEQUENCE [LARGE SCALE GENOMIC DNA]</scope>
    <source>
        <strain evidence="1">ISS37</strain>
    </source>
</reference>
<evidence type="ECO:0000313" key="2">
    <source>
        <dbReference type="Proteomes" id="UP000054630"/>
    </source>
</evidence>
<dbReference type="AlphaFoldDB" id="A0A0V0RN28"/>
<dbReference type="Proteomes" id="UP000054630">
    <property type="component" value="Unassembled WGS sequence"/>
</dbReference>
<name>A0A0V0RN28_9BILA</name>
<keyword evidence="2" id="KW-1185">Reference proteome</keyword>
<dbReference type="OrthoDB" id="5875523at2759"/>
<evidence type="ECO:0000313" key="1">
    <source>
        <dbReference type="EMBL" id="KRX15907.1"/>
    </source>
</evidence>
<dbReference type="EMBL" id="JYDL01000119">
    <property type="protein sequence ID" value="KRX15907.1"/>
    <property type="molecule type" value="Genomic_DNA"/>
</dbReference>
<accession>A0A0V0RN28</accession>
<dbReference type="STRING" id="6336.A0A0V0RN28"/>
<organism evidence="1 2">
    <name type="scientific">Trichinella nelsoni</name>
    <dbReference type="NCBI Taxonomy" id="6336"/>
    <lineage>
        <taxon>Eukaryota</taxon>
        <taxon>Metazoa</taxon>
        <taxon>Ecdysozoa</taxon>
        <taxon>Nematoda</taxon>
        <taxon>Enoplea</taxon>
        <taxon>Dorylaimia</taxon>
        <taxon>Trichinellida</taxon>
        <taxon>Trichinellidae</taxon>
        <taxon>Trichinella</taxon>
    </lineage>
</organism>